<reference evidence="2 3" key="1">
    <citation type="journal article" date="2016" name="Nat. Commun.">
        <title>Thousands of microbial genomes shed light on interconnected biogeochemical processes in an aquifer system.</title>
        <authorList>
            <person name="Anantharaman K."/>
            <person name="Brown C.T."/>
            <person name="Hug L.A."/>
            <person name="Sharon I."/>
            <person name="Castelle C.J."/>
            <person name="Probst A.J."/>
            <person name="Thomas B.C."/>
            <person name="Singh A."/>
            <person name="Wilkins M.J."/>
            <person name="Karaoz U."/>
            <person name="Brodie E.L."/>
            <person name="Williams K.H."/>
            <person name="Hubbard S.S."/>
            <person name="Banfield J.F."/>
        </authorList>
    </citation>
    <scope>NUCLEOTIDE SEQUENCE [LARGE SCALE GENOMIC DNA]</scope>
</reference>
<comment type="caution">
    <text evidence="2">The sequence shown here is derived from an EMBL/GenBank/DDBJ whole genome shotgun (WGS) entry which is preliminary data.</text>
</comment>
<proteinExistence type="predicted"/>
<dbReference type="Proteomes" id="UP000178315">
    <property type="component" value="Unassembled WGS sequence"/>
</dbReference>
<dbReference type="EMBL" id="MHJU01000037">
    <property type="protein sequence ID" value="OGY72337.1"/>
    <property type="molecule type" value="Genomic_DNA"/>
</dbReference>
<keyword evidence="1" id="KW-1133">Transmembrane helix</keyword>
<feature type="transmembrane region" description="Helical" evidence="1">
    <location>
        <begin position="20"/>
        <end position="40"/>
    </location>
</feature>
<sequence>MSTLISQPNKPQSNRLRLKPLQWIVPLVILSALVGGYFAYQNYMLQKTTREITAPTPALSSDAVTLDDYNGKKVEVQGSLKEGYPVDDGPQYMQVVAVKEMK</sequence>
<name>A0A1G2A8C2_9BACT</name>
<evidence type="ECO:0000313" key="2">
    <source>
        <dbReference type="EMBL" id="OGY72337.1"/>
    </source>
</evidence>
<gene>
    <name evidence="2" type="ORF">A3H61_03085</name>
</gene>
<keyword evidence="1" id="KW-0812">Transmembrane</keyword>
<evidence type="ECO:0000256" key="1">
    <source>
        <dbReference type="SAM" id="Phobius"/>
    </source>
</evidence>
<organism evidence="2 3">
    <name type="scientific">Candidatus Jacksonbacteria bacterium RIFCSPLOWO2_02_FULL_44_20</name>
    <dbReference type="NCBI Taxonomy" id="1798460"/>
    <lineage>
        <taxon>Bacteria</taxon>
        <taxon>Candidatus Jacksoniibacteriota</taxon>
    </lineage>
</organism>
<dbReference type="AlphaFoldDB" id="A0A1G2A8C2"/>
<keyword evidence="1" id="KW-0472">Membrane</keyword>
<accession>A0A1G2A8C2</accession>
<evidence type="ECO:0000313" key="3">
    <source>
        <dbReference type="Proteomes" id="UP000178315"/>
    </source>
</evidence>
<protein>
    <submittedName>
        <fullName evidence="2">Uncharacterized protein</fullName>
    </submittedName>
</protein>